<proteinExistence type="predicted"/>
<evidence type="ECO:0000259" key="1">
    <source>
        <dbReference type="Pfam" id="PF13358"/>
    </source>
</evidence>
<protein>
    <recommendedName>
        <fullName evidence="1">Tc1-like transposase DDE domain-containing protein</fullName>
    </recommendedName>
</protein>
<dbReference type="EMBL" id="UINC01100721">
    <property type="protein sequence ID" value="SVC60992.1"/>
    <property type="molecule type" value="Genomic_DNA"/>
</dbReference>
<evidence type="ECO:0000313" key="2">
    <source>
        <dbReference type="EMBL" id="SVC60992.1"/>
    </source>
</evidence>
<reference evidence="2" key="1">
    <citation type="submission" date="2018-05" db="EMBL/GenBank/DDBJ databases">
        <authorList>
            <person name="Lanie J.A."/>
            <person name="Ng W.-L."/>
            <person name="Kazmierczak K.M."/>
            <person name="Andrzejewski T.M."/>
            <person name="Davidsen T.M."/>
            <person name="Wayne K.J."/>
            <person name="Tettelin H."/>
            <person name="Glass J.I."/>
            <person name="Rusch D."/>
            <person name="Podicherti R."/>
            <person name="Tsui H.-C.T."/>
            <person name="Winkler M.E."/>
        </authorList>
    </citation>
    <scope>NUCLEOTIDE SEQUENCE</scope>
</reference>
<name>A0A382NMP7_9ZZZZ</name>
<organism evidence="2">
    <name type="scientific">marine metagenome</name>
    <dbReference type="NCBI Taxonomy" id="408172"/>
    <lineage>
        <taxon>unclassified sequences</taxon>
        <taxon>metagenomes</taxon>
        <taxon>ecological metagenomes</taxon>
    </lineage>
</organism>
<dbReference type="AlphaFoldDB" id="A0A382NMP7"/>
<accession>A0A382NMP7</accession>
<dbReference type="Pfam" id="PF13358">
    <property type="entry name" value="DDE_3"/>
    <property type="match status" value="1"/>
</dbReference>
<sequence length="104" mass="12400">MDNLNTHVGASLYKTFNPKEARRILDKLDFHYTPKHGSWLNMAEIEFSILGRECLDRRIPDKTALINEVNAWTEERNSKKSKIIWRFKNEDARIKLKRLYPLIK</sequence>
<feature type="domain" description="Tc1-like transposase DDE" evidence="1">
    <location>
        <begin position="1"/>
        <end position="65"/>
    </location>
</feature>
<gene>
    <name evidence="2" type="ORF">METZ01_LOCUS313846</name>
</gene>
<dbReference type="InterPro" id="IPR038717">
    <property type="entry name" value="Tc1-like_DDE_dom"/>
</dbReference>